<dbReference type="PRINTS" id="PR00943">
    <property type="entry name" value="CUATPASE"/>
</dbReference>
<keyword evidence="10 11" id="KW-0472">Membrane</keyword>
<dbReference type="SFLD" id="SFLDG00002">
    <property type="entry name" value="C1.7:_P-type_atpase_like"/>
    <property type="match status" value="1"/>
</dbReference>
<dbReference type="RefSeq" id="WP_006842701.1">
    <property type="nucleotide sequence ID" value="NZ_AQWJ01000002.1"/>
</dbReference>
<evidence type="ECO:0000256" key="3">
    <source>
        <dbReference type="ARBA" id="ARBA00022448"/>
    </source>
</evidence>
<feature type="transmembrane region" description="Helical" evidence="11">
    <location>
        <begin position="684"/>
        <end position="703"/>
    </location>
</feature>
<dbReference type="GO" id="GO:0005507">
    <property type="term" value="F:copper ion binding"/>
    <property type="evidence" value="ECO:0007669"/>
    <property type="project" value="TreeGrafter"/>
</dbReference>
<evidence type="ECO:0000313" key="14">
    <source>
        <dbReference type="Proteomes" id="UP000006420"/>
    </source>
</evidence>
<keyword evidence="3" id="KW-0813">Transport</keyword>
<dbReference type="InterPro" id="IPR018303">
    <property type="entry name" value="ATPase_P-typ_P_site"/>
</dbReference>
<dbReference type="Proteomes" id="UP000006420">
    <property type="component" value="Unassembled WGS sequence"/>
</dbReference>
<gene>
    <name evidence="13" type="ORF">HMPREF9456_01330</name>
</gene>
<dbReference type="FunFam" id="2.70.150.10:FF:000002">
    <property type="entry name" value="Copper-transporting ATPase 1, putative"/>
    <property type="match status" value="1"/>
</dbReference>
<dbReference type="FunFam" id="3.30.70.100:FF:000001">
    <property type="entry name" value="ATPase copper transporting beta"/>
    <property type="match status" value="1"/>
</dbReference>
<dbReference type="GO" id="GO:0005886">
    <property type="term" value="C:plasma membrane"/>
    <property type="evidence" value="ECO:0007669"/>
    <property type="project" value="UniProtKB-SubCell"/>
</dbReference>
<dbReference type="SFLD" id="SFLDS00003">
    <property type="entry name" value="Haloacid_Dehalogenase"/>
    <property type="match status" value="1"/>
</dbReference>
<keyword evidence="14" id="KW-1185">Reference proteome</keyword>
<dbReference type="STRING" id="742767.HMPREF9456_01330"/>
<comment type="caution">
    <text evidence="13">The sequence shown here is derived from an EMBL/GenBank/DDBJ whole genome shotgun (WGS) entry which is preliminary data.</text>
</comment>
<sequence>MKTDNRVKKTFPVLQMSCASCAISAESIVKGLDGVSNASVNFAAATLNVEYKPEIISPEQIRAAVQDGGYDLLIEDDKDTAADTLEDIHKKKFNVLKRKTIFAAIFSLPVVIIGMFLMDIPYANEIMWVLSTPVIFWLGRDFFINAWKQAKHRSANMDTLVALSTSVAYLFSVFNTLFPQFWLDRGVHPHVYFEASCVIIAFILLGRLVEEKAKGNTSSSIKKLIGLQPKTVTVSENGNYTELSIEEVNIGDIIVVKPGEKVAVDGVVIEGSSYVDESMLSGEPIPVLKKEGETVYAGTINQKGAFLFQAEKVGANTMLAQIIRMVQDAQGSKAPVQKLVDKIAGIFVPIVMSIAVLSLVIWLLYGGTDGITHGILALVTVLIIACPCALGLATPTAIMVGIGKGAEKGILIKDAESLELAKKVDVVVLDKTGTITEGKPVVTDIYWLNGDDSKKDVLYSLEKQSEHPLADAVKNYLAGIVPLPILNFESITGKGVIGLVDGVKYLVGNKKFLDENGVIVDKVLLEKMESSSLSSKTMIWFSDSKKAIALIAITDEIKGTSLSAIQQLQSSGIEVYMLTGDNYVAAKEIASKVGVNHFQAEVLPQDKAEFVKQLQSEGKVVAMVGDGINDSAALAQADLSIAMGKGSDIAIDVAKMTIISSDLTKISEAIKLSKQTVATIRQNLFWAFLYNLIGIPLATGVLYPINGFLLNPMIAGAAMALSSVSVVSNSLRLKWTK</sequence>
<dbReference type="Gene3D" id="2.70.150.10">
    <property type="entry name" value="Calcium-transporting ATPase, cytoplasmic transduction domain A"/>
    <property type="match status" value="1"/>
</dbReference>
<dbReference type="InterPro" id="IPR059000">
    <property type="entry name" value="ATPase_P-type_domA"/>
</dbReference>
<dbReference type="InterPro" id="IPR036412">
    <property type="entry name" value="HAD-like_sf"/>
</dbReference>
<evidence type="ECO:0000259" key="12">
    <source>
        <dbReference type="PROSITE" id="PS50846"/>
    </source>
</evidence>
<dbReference type="InterPro" id="IPR044492">
    <property type="entry name" value="P_typ_ATPase_HD_dom"/>
</dbReference>
<dbReference type="Gene3D" id="3.30.70.100">
    <property type="match status" value="1"/>
</dbReference>
<dbReference type="GO" id="GO:0055070">
    <property type="term" value="P:copper ion homeostasis"/>
    <property type="evidence" value="ECO:0007669"/>
    <property type="project" value="TreeGrafter"/>
</dbReference>
<dbReference type="InterPro" id="IPR023298">
    <property type="entry name" value="ATPase_P-typ_TM_dom_sf"/>
</dbReference>
<comment type="subcellular location">
    <subcellularLocation>
        <location evidence="11">Cell membrane</location>
    </subcellularLocation>
    <subcellularLocation>
        <location evidence="1">Endomembrane system</location>
        <topology evidence="1">Multi-pass membrane protein</topology>
    </subcellularLocation>
</comment>
<feature type="transmembrane region" description="Helical" evidence="11">
    <location>
        <begin position="126"/>
        <end position="147"/>
    </location>
</feature>
<feature type="domain" description="HMA" evidence="12">
    <location>
        <begin position="7"/>
        <end position="73"/>
    </location>
</feature>
<evidence type="ECO:0000256" key="10">
    <source>
        <dbReference type="ARBA" id="ARBA00023136"/>
    </source>
</evidence>
<dbReference type="InterPro" id="IPR027256">
    <property type="entry name" value="P-typ_ATPase_IB"/>
</dbReference>
<dbReference type="SUPFAM" id="SSF81653">
    <property type="entry name" value="Calcium ATPase, transduction domain A"/>
    <property type="match status" value="1"/>
</dbReference>
<evidence type="ECO:0000313" key="13">
    <source>
        <dbReference type="EMBL" id="EGK04302.1"/>
    </source>
</evidence>
<dbReference type="GO" id="GO:0043682">
    <property type="term" value="F:P-type divalent copper transporter activity"/>
    <property type="evidence" value="ECO:0007669"/>
    <property type="project" value="TreeGrafter"/>
</dbReference>
<dbReference type="GO" id="GO:0005524">
    <property type="term" value="F:ATP binding"/>
    <property type="evidence" value="ECO:0007669"/>
    <property type="project" value="UniProtKB-UniRule"/>
</dbReference>
<dbReference type="InterPro" id="IPR008250">
    <property type="entry name" value="ATPase_P-typ_transduc_dom_A_sf"/>
</dbReference>
<dbReference type="NCBIfam" id="TIGR01494">
    <property type="entry name" value="ATPase_P-type"/>
    <property type="match status" value="1"/>
</dbReference>
<keyword evidence="4 11" id="KW-0812">Transmembrane</keyword>
<dbReference type="GO" id="GO:0012505">
    <property type="term" value="C:endomembrane system"/>
    <property type="evidence" value="ECO:0007669"/>
    <property type="project" value="UniProtKB-SubCell"/>
</dbReference>
<evidence type="ECO:0000256" key="9">
    <source>
        <dbReference type="ARBA" id="ARBA00022989"/>
    </source>
</evidence>
<feature type="transmembrane region" description="Helical" evidence="11">
    <location>
        <begin position="371"/>
        <end position="394"/>
    </location>
</feature>
<dbReference type="InterPro" id="IPR023299">
    <property type="entry name" value="ATPase_P-typ_cyto_dom_N"/>
</dbReference>
<dbReference type="CDD" id="cd00371">
    <property type="entry name" value="HMA"/>
    <property type="match status" value="1"/>
</dbReference>
<dbReference type="Pfam" id="PF00122">
    <property type="entry name" value="E1-E2_ATPase"/>
    <property type="match status" value="1"/>
</dbReference>
<reference evidence="13 14" key="1">
    <citation type="submission" date="2011-04" db="EMBL/GenBank/DDBJ databases">
        <title>The Genome Sequence of Dysgonomonas mossii DSM 22836.</title>
        <authorList>
            <consortium name="The Broad Institute Genome Sequencing Platform"/>
            <person name="Earl A."/>
            <person name="Ward D."/>
            <person name="Feldgarden M."/>
            <person name="Gevers D."/>
            <person name="Pudlo N."/>
            <person name="Martens E."/>
            <person name="Allen-Vercoe E."/>
            <person name="Young S.K."/>
            <person name="Zeng Q."/>
            <person name="Gargeya S."/>
            <person name="Fitzgerald M."/>
            <person name="Haas B."/>
            <person name="Abouelleil A."/>
            <person name="Alvarado L."/>
            <person name="Arachchi H.M."/>
            <person name="Berlin A."/>
            <person name="Brown A."/>
            <person name="Chapman S.B."/>
            <person name="Chen Z."/>
            <person name="Dunbar C."/>
            <person name="Freedman E."/>
            <person name="Gearin G."/>
            <person name="Gellesch M."/>
            <person name="Goldberg J."/>
            <person name="Griggs A."/>
            <person name="Gujja S."/>
            <person name="Heiman D."/>
            <person name="Howarth C."/>
            <person name="Larson L."/>
            <person name="Lui A."/>
            <person name="MacDonald P.J.P."/>
            <person name="Mehta T."/>
            <person name="Montmayeur A."/>
            <person name="Murphy C."/>
            <person name="Neiman D."/>
            <person name="Pearson M."/>
            <person name="Priest M."/>
            <person name="Roberts A."/>
            <person name="Saif S."/>
            <person name="Shea T."/>
            <person name="Shenoy N."/>
            <person name="Sisk P."/>
            <person name="Stolte C."/>
            <person name="Sykes S."/>
            <person name="Yandava C."/>
            <person name="Wortman J."/>
            <person name="Nusbaum C."/>
            <person name="Birren B."/>
        </authorList>
    </citation>
    <scope>NUCLEOTIDE SEQUENCE [LARGE SCALE GENOMIC DNA]</scope>
    <source>
        <strain evidence="13 14">DSM 22836</strain>
    </source>
</reference>
<dbReference type="Pfam" id="PF00702">
    <property type="entry name" value="Hydrolase"/>
    <property type="match status" value="1"/>
</dbReference>
<dbReference type="CDD" id="cd02094">
    <property type="entry name" value="P-type_ATPase_Cu-like"/>
    <property type="match status" value="1"/>
</dbReference>
<feature type="transmembrane region" description="Helical" evidence="11">
    <location>
        <begin position="190"/>
        <end position="209"/>
    </location>
</feature>
<dbReference type="OrthoDB" id="9770315at2"/>
<comment type="similarity">
    <text evidence="2 11">Belongs to the cation transport ATPase (P-type) (TC 3.A.3) family. Type IB subfamily.</text>
</comment>
<evidence type="ECO:0000256" key="7">
    <source>
        <dbReference type="ARBA" id="ARBA00022840"/>
    </source>
</evidence>
<keyword evidence="9 11" id="KW-1133">Transmembrane helix</keyword>
<dbReference type="NCBIfam" id="TIGR01525">
    <property type="entry name" value="ATPase-IB_hvy"/>
    <property type="match status" value="1"/>
</dbReference>
<evidence type="ECO:0000256" key="6">
    <source>
        <dbReference type="ARBA" id="ARBA00022741"/>
    </source>
</evidence>
<dbReference type="AlphaFoldDB" id="F8WYH0"/>
<evidence type="ECO:0000256" key="8">
    <source>
        <dbReference type="ARBA" id="ARBA00022967"/>
    </source>
</evidence>
<dbReference type="eggNOG" id="COG2217">
    <property type="taxonomic scope" value="Bacteria"/>
</dbReference>
<dbReference type="EMBL" id="ADLW01000004">
    <property type="protein sequence ID" value="EGK04302.1"/>
    <property type="molecule type" value="Genomic_DNA"/>
</dbReference>
<feature type="transmembrane region" description="Helical" evidence="11">
    <location>
        <begin position="100"/>
        <end position="120"/>
    </location>
</feature>
<dbReference type="InterPro" id="IPR001757">
    <property type="entry name" value="P_typ_ATPase"/>
</dbReference>
<dbReference type="PANTHER" id="PTHR43520:SF8">
    <property type="entry name" value="P-TYPE CU(+) TRANSPORTER"/>
    <property type="match status" value="1"/>
</dbReference>
<keyword evidence="7 11" id="KW-0067">ATP-binding</keyword>
<dbReference type="SFLD" id="SFLDF00027">
    <property type="entry name" value="p-type_atpase"/>
    <property type="match status" value="1"/>
</dbReference>
<accession>F8WYH0</accession>
<dbReference type="InterPro" id="IPR023214">
    <property type="entry name" value="HAD_sf"/>
</dbReference>
<name>F8WYH0_9BACT</name>
<dbReference type="PANTHER" id="PTHR43520">
    <property type="entry name" value="ATP7, ISOFORM B"/>
    <property type="match status" value="1"/>
</dbReference>
<dbReference type="Pfam" id="PF00403">
    <property type="entry name" value="HMA"/>
    <property type="match status" value="1"/>
</dbReference>
<dbReference type="HOGENOM" id="CLU_001771_0_3_10"/>
<dbReference type="PROSITE" id="PS50846">
    <property type="entry name" value="HMA_2"/>
    <property type="match status" value="1"/>
</dbReference>
<evidence type="ECO:0000256" key="2">
    <source>
        <dbReference type="ARBA" id="ARBA00006024"/>
    </source>
</evidence>
<dbReference type="InterPro" id="IPR036163">
    <property type="entry name" value="HMA_dom_sf"/>
</dbReference>
<dbReference type="PROSITE" id="PS00154">
    <property type="entry name" value="ATPASE_E1_E2"/>
    <property type="match status" value="1"/>
</dbReference>
<protein>
    <submittedName>
        <fullName evidence="13">Copper-translocating P-type ATPase</fullName>
    </submittedName>
</protein>
<dbReference type="Gene3D" id="3.40.50.1000">
    <property type="entry name" value="HAD superfamily/HAD-like"/>
    <property type="match status" value="1"/>
</dbReference>
<dbReference type="Gene3D" id="3.40.1110.10">
    <property type="entry name" value="Calcium-transporting ATPase, cytoplasmic domain N"/>
    <property type="match status" value="1"/>
</dbReference>
<dbReference type="NCBIfam" id="TIGR01511">
    <property type="entry name" value="ATPase-IB1_Cu"/>
    <property type="match status" value="1"/>
</dbReference>
<evidence type="ECO:0000256" key="5">
    <source>
        <dbReference type="ARBA" id="ARBA00022723"/>
    </source>
</evidence>
<dbReference type="InterPro" id="IPR006121">
    <property type="entry name" value="HMA_dom"/>
</dbReference>
<keyword evidence="11" id="KW-1003">Cell membrane</keyword>
<dbReference type="SUPFAM" id="SSF56784">
    <property type="entry name" value="HAD-like"/>
    <property type="match status" value="1"/>
</dbReference>
<keyword evidence="5 11" id="KW-0479">Metal-binding</keyword>
<evidence type="ECO:0000256" key="4">
    <source>
        <dbReference type="ARBA" id="ARBA00022692"/>
    </source>
</evidence>
<dbReference type="GeneID" id="78081985"/>
<feature type="transmembrane region" description="Helical" evidence="11">
    <location>
        <begin position="709"/>
        <end position="731"/>
    </location>
</feature>
<proteinExistence type="inferred from homology"/>
<evidence type="ECO:0000256" key="1">
    <source>
        <dbReference type="ARBA" id="ARBA00004127"/>
    </source>
</evidence>
<evidence type="ECO:0000256" key="11">
    <source>
        <dbReference type="RuleBase" id="RU362081"/>
    </source>
</evidence>
<organism evidence="13 14">
    <name type="scientific">Dysgonomonas mossii DSM 22836</name>
    <dbReference type="NCBI Taxonomy" id="742767"/>
    <lineage>
        <taxon>Bacteria</taxon>
        <taxon>Pseudomonadati</taxon>
        <taxon>Bacteroidota</taxon>
        <taxon>Bacteroidia</taxon>
        <taxon>Bacteroidales</taxon>
        <taxon>Dysgonomonadaceae</taxon>
        <taxon>Dysgonomonas</taxon>
    </lineage>
</organism>
<dbReference type="SUPFAM" id="SSF55008">
    <property type="entry name" value="HMA, heavy metal-associated domain"/>
    <property type="match status" value="1"/>
</dbReference>
<keyword evidence="8" id="KW-1278">Translocase</keyword>
<keyword evidence="6 11" id="KW-0547">Nucleotide-binding</keyword>
<dbReference type="SUPFAM" id="SSF81665">
    <property type="entry name" value="Calcium ATPase, transmembrane domain M"/>
    <property type="match status" value="1"/>
</dbReference>
<feature type="transmembrane region" description="Helical" evidence="11">
    <location>
        <begin position="343"/>
        <end position="365"/>
    </location>
</feature>
<dbReference type="GO" id="GO:0016887">
    <property type="term" value="F:ATP hydrolysis activity"/>
    <property type="evidence" value="ECO:0007669"/>
    <property type="project" value="InterPro"/>
</dbReference>
<feature type="transmembrane region" description="Helical" evidence="11">
    <location>
        <begin position="159"/>
        <end position="178"/>
    </location>
</feature>
<dbReference type="PRINTS" id="PR00119">
    <property type="entry name" value="CATATPASE"/>
</dbReference>